<sequence length="195" mass="22804">MRWVVLIVVYVTIFFWYTNFESPLTRAEADSYLTLIRERGVDQERLAALTRFLYDDDGDDFVMVNLIDMRQEDPTKGGETPSQLLDRYMEYMWPSLILRACHPVVFSQGNFEALDIWGIDGAQKWSRFALMRYRSRRDMLEISTDPRFEGSHNFKIAAMHKTVAFPVAGGFGYSDPRWILAAVFLVLGLLRRRRD</sequence>
<dbReference type="Gene3D" id="3.30.70.100">
    <property type="match status" value="1"/>
</dbReference>
<evidence type="ECO:0000313" key="1">
    <source>
        <dbReference type="EMBL" id="SVA14046.1"/>
    </source>
</evidence>
<name>A0A381TD28_9ZZZZ</name>
<gene>
    <name evidence="1" type="ORF">METZ01_LOCUS66900</name>
</gene>
<accession>A0A381TD28</accession>
<protein>
    <submittedName>
        <fullName evidence="1">Uncharacterized protein</fullName>
    </submittedName>
</protein>
<dbReference type="EMBL" id="UINC01004399">
    <property type="protein sequence ID" value="SVA14046.1"/>
    <property type="molecule type" value="Genomic_DNA"/>
</dbReference>
<proteinExistence type="predicted"/>
<organism evidence="1">
    <name type="scientific">marine metagenome</name>
    <dbReference type="NCBI Taxonomy" id="408172"/>
    <lineage>
        <taxon>unclassified sequences</taxon>
        <taxon>metagenomes</taxon>
        <taxon>ecological metagenomes</taxon>
    </lineage>
</organism>
<dbReference type="AlphaFoldDB" id="A0A381TD28"/>
<reference evidence="1" key="1">
    <citation type="submission" date="2018-05" db="EMBL/GenBank/DDBJ databases">
        <authorList>
            <person name="Lanie J.A."/>
            <person name="Ng W.-L."/>
            <person name="Kazmierczak K.M."/>
            <person name="Andrzejewski T.M."/>
            <person name="Davidsen T.M."/>
            <person name="Wayne K.J."/>
            <person name="Tettelin H."/>
            <person name="Glass J.I."/>
            <person name="Rusch D."/>
            <person name="Podicherti R."/>
            <person name="Tsui H.-C.T."/>
            <person name="Winkler M.E."/>
        </authorList>
    </citation>
    <scope>NUCLEOTIDE SEQUENCE</scope>
</reference>